<feature type="non-terminal residue" evidence="1">
    <location>
        <position position="33"/>
    </location>
</feature>
<evidence type="ECO:0000313" key="1">
    <source>
        <dbReference type="EMBL" id="GAH65742.1"/>
    </source>
</evidence>
<proteinExistence type="predicted"/>
<comment type="caution">
    <text evidence="1">The sequence shown here is derived from an EMBL/GenBank/DDBJ whole genome shotgun (WGS) entry which is preliminary data.</text>
</comment>
<name>X1H8L6_9ZZZZ</name>
<dbReference type="AlphaFoldDB" id="X1H8L6"/>
<sequence length="33" mass="3799">MPKLEIEVTDTMMQKLQERAEAYAVEPPDVAKH</sequence>
<protein>
    <submittedName>
        <fullName evidence="1">Uncharacterized protein</fullName>
    </submittedName>
</protein>
<accession>X1H8L6</accession>
<reference evidence="1" key="1">
    <citation type="journal article" date="2014" name="Front. Microbiol.">
        <title>High frequency of phylogenetically diverse reductive dehalogenase-homologous genes in deep subseafloor sedimentary metagenomes.</title>
        <authorList>
            <person name="Kawai M."/>
            <person name="Futagami T."/>
            <person name="Toyoda A."/>
            <person name="Takaki Y."/>
            <person name="Nishi S."/>
            <person name="Hori S."/>
            <person name="Arai W."/>
            <person name="Tsubouchi T."/>
            <person name="Morono Y."/>
            <person name="Uchiyama I."/>
            <person name="Ito T."/>
            <person name="Fujiyama A."/>
            <person name="Inagaki F."/>
            <person name="Takami H."/>
        </authorList>
    </citation>
    <scope>NUCLEOTIDE SEQUENCE</scope>
    <source>
        <strain evidence="1">Expedition CK06-06</strain>
    </source>
</reference>
<gene>
    <name evidence="1" type="ORF">S03H2_48606</name>
</gene>
<organism evidence="1">
    <name type="scientific">marine sediment metagenome</name>
    <dbReference type="NCBI Taxonomy" id="412755"/>
    <lineage>
        <taxon>unclassified sequences</taxon>
        <taxon>metagenomes</taxon>
        <taxon>ecological metagenomes</taxon>
    </lineage>
</organism>
<dbReference type="EMBL" id="BARU01030659">
    <property type="protein sequence ID" value="GAH65742.1"/>
    <property type="molecule type" value="Genomic_DNA"/>
</dbReference>